<dbReference type="Proteomes" id="UP001597073">
    <property type="component" value="Unassembled WGS sequence"/>
</dbReference>
<dbReference type="EMBL" id="JBHTIA010000009">
    <property type="protein sequence ID" value="MFD0765711.1"/>
    <property type="molecule type" value="Genomic_DNA"/>
</dbReference>
<accession>A0ABW2ZHN2</accession>
<protein>
    <recommendedName>
        <fullName evidence="3">DUF4177 domain-containing protein</fullName>
    </recommendedName>
</protein>
<evidence type="ECO:0008006" key="3">
    <source>
        <dbReference type="Google" id="ProtNLM"/>
    </source>
</evidence>
<dbReference type="RefSeq" id="WP_377142969.1">
    <property type="nucleotide sequence ID" value="NZ_JBHTIA010000009.1"/>
</dbReference>
<keyword evidence="2" id="KW-1185">Reference proteome</keyword>
<name>A0ABW2ZHN2_9SPHI</name>
<comment type="caution">
    <text evidence="1">The sequence shown here is derived from an EMBL/GenBank/DDBJ whole genome shotgun (WGS) entry which is preliminary data.</text>
</comment>
<sequence length="56" mass="6742">MKYYRFLNCIALEQVQNLINEYAHEGWIVKAFNIVAENENNQDKWAYILFEADVEE</sequence>
<proteinExistence type="predicted"/>
<evidence type="ECO:0000313" key="2">
    <source>
        <dbReference type="Proteomes" id="UP001597073"/>
    </source>
</evidence>
<organism evidence="1 2">
    <name type="scientific">Mucilaginibacter lutimaris</name>
    <dbReference type="NCBI Taxonomy" id="931629"/>
    <lineage>
        <taxon>Bacteria</taxon>
        <taxon>Pseudomonadati</taxon>
        <taxon>Bacteroidota</taxon>
        <taxon>Sphingobacteriia</taxon>
        <taxon>Sphingobacteriales</taxon>
        <taxon>Sphingobacteriaceae</taxon>
        <taxon>Mucilaginibacter</taxon>
    </lineage>
</organism>
<evidence type="ECO:0000313" key="1">
    <source>
        <dbReference type="EMBL" id="MFD0765711.1"/>
    </source>
</evidence>
<gene>
    <name evidence="1" type="ORF">ACFQZI_12685</name>
</gene>
<reference evidence="2" key="1">
    <citation type="journal article" date="2019" name="Int. J. Syst. Evol. Microbiol.">
        <title>The Global Catalogue of Microorganisms (GCM) 10K type strain sequencing project: providing services to taxonomists for standard genome sequencing and annotation.</title>
        <authorList>
            <consortium name="The Broad Institute Genomics Platform"/>
            <consortium name="The Broad Institute Genome Sequencing Center for Infectious Disease"/>
            <person name="Wu L."/>
            <person name="Ma J."/>
        </authorList>
    </citation>
    <scope>NUCLEOTIDE SEQUENCE [LARGE SCALE GENOMIC DNA]</scope>
    <source>
        <strain evidence="2">CCUG 60742</strain>
    </source>
</reference>